<feature type="domain" description="DUF4123" evidence="1">
    <location>
        <begin position="3"/>
        <end position="129"/>
    </location>
</feature>
<evidence type="ECO:0000313" key="3">
    <source>
        <dbReference type="Proteomes" id="UP001174908"/>
    </source>
</evidence>
<protein>
    <submittedName>
        <fullName evidence="2">DUF4123 domain-containing protein</fullName>
    </submittedName>
</protein>
<dbReference type="RefSeq" id="WP_286660010.1">
    <property type="nucleotide sequence ID" value="NZ_JASZYV010000002.1"/>
</dbReference>
<evidence type="ECO:0000259" key="1">
    <source>
        <dbReference type="Pfam" id="PF13503"/>
    </source>
</evidence>
<gene>
    <name evidence="2" type="ORF">QTH91_10420</name>
</gene>
<proteinExistence type="predicted"/>
<comment type="caution">
    <text evidence="2">The sequence shown here is derived from an EMBL/GenBank/DDBJ whole genome shotgun (WGS) entry which is preliminary data.</text>
</comment>
<name>A0ABT7NAE4_9BURK</name>
<dbReference type="Pfam" id="PF13503">
    <property type="entry name" value="DUF4123"/>
    <property type="match status" value="1"/>
</dbReference>
<accession>A0ABT7NAE4</accession>
<keyword evidence="3" id="KW-1185">Reference proteome</keyword>
<dbReference type="Proteomes" id="UP001174908">
    <property type="component" value="Unassembled WGS sequence"/>
</dbReference>
<organism evidence="2 3">
    <name type="scientific">Variovorax dokdonensis</name>
    <dbReference type="NCBI Taxonomy" id="344883"/>
    <lineage>
        <taxon>Bacteria</taxon>
        <taxon>Pseudomonadati</taxon>
        <taxon>Pseudomonadota</taxon>
        <taxon>Betaproteobacteria</taxon>
        <taxon>Burkholderiales</taxon>
        <taxon>Comamonadaceae</taxon>
        <taxon>Variovorax</taxon>
    </lineage>
</organism>
<dbReference type="InterPro" id="IPR025391">
    <property type="entry name" value="DUF4123"/>
</dbReference>
<reference evidence="2" key="1">
    <citation type="submission" date="2023-06" db="EMBL/GenBank/DDBJ databases">
        <authorList>
            <person name="Jiang Y."/>
            <person name="Liu Q."/>
        </authorList>
    </citation>
    <scope>NUCLEOTIDE SEQUENCE</scope>
    <source>
        <strain evidence="2">CGMCC 1.12089</strain>
    </source>
</reference>
<sequence length="259" mass="29697">MNVYCLLDGAMAAGVLGDSKIFNDPDISWLTPIYPRDKLRLVGPFLVESRALPRESPERKELDRVLEAFPHRLHAALISTTLTGKALAQHLLGFCLFRDRHGDTYGVRIADARVMSYLPRILTERQWRAMSAPIARWQINDRRGNTLTIHESDSKGQPLEGEPEIFRLSEEQIEQLIEASEPDSLLSAINKHPTLQQERLTQLHYDAARACFDYWKSTGNPSRGPLLQFASLVFEREPGRFKDREWLKEKYQQALRTTA</sequence>
<evidence type="ECO:0000313" key="2">
    <source>
        <dbReference type="EMBL" id="MDM0044899.1"/>
    </source>
</evidence>
<dbReference type="EMBL" id="JASZYV010000002">
    <property type="protein sequence ID" value="MDM0044899.1"/>
    <property type="molecule type" value="Genomic_DNA"/>
</dbReference>